<gene>
    <name evidence="2" type="ORF">DdX_15540</name>
</gene>
<organism evidence="2 3">
    <name type="scientific">Ditylenchus destructor</name>
    <dbReference type="NCBI Taxonomy" id="166010"/>
    <lineage>
        <taxon>Eukaryota</taxon>
        <taxon>Metazoa</taxon>
        <taxon>Ecdysozoa</taxon>
        <taxon>Nematoda</taxon>
        <taxon>Chromadorea</taxon>
        <taxon>Rhabditida</taxon>
        <taxon>Tylenchina</taxon>
        <taxon>Tylenchomorpha</taxon>
        <taxon>Sphaerularioidea</taxon>
        <taxon>Anguinidae</taxon>
        <taxon>Anguininae</taxon>
        <taxon>Ditylenchus</taxon>
    </lineage>
</organism>
<dbReference type="EMBL" id="JAKKPZ010000100">
    <property type="protein sequence ID" value="KAI1702358.1"/>
    <property type="molecule type" value="Genomic_DNA"/>
</dbReference>
<dbReference type="Proteomes" id="UP001201812">
    <property type="component" value="Unassembled WGS sequence"/>
</dbReference>
<proteinExistence type="predicted"/>
<feature type="transmembrane region" description="Helical" evidence="1">
    <location>
        <begin position="81"/>
        <end position="106"/>
    </location>
</feature>
<evidence type="ECO:0000313" key="2">
    <source>
        <dbReference type="EMBL" id="KAI1702358.1"/>
    </source>
</evidence>
<evidence type="ECO:0000313" key="3">
    <source>
        <dbReference type="Proteomes" id="UP001201812"/>
    </source>
</evidence>
<keyword evidence="1" id="KW-0472">Membrane</keyword>
<keyword evidence="1" id="KW-0812">Transmembrane</keyword>
<evidence type="ECO:0000256" key="1">
    <source>
        <dbReference type="SAM" id="Phobius"/>
    </source>
</evidence>
<protein>
    <submittedName>
        <fullName evidence="2">Uncharacterized protein</fullName>
    </submittedName>
</protein>
<feature type="transmembrane region" description="Helical" evidence="1">
    <location>
        <begin position="21"/>
        <end position="43"/>
    </location>
</feature>
<feature type="transmembrane region" description="Helical" evidence="1">
    <location>
        <begin position="138"/>
        <end position="157"/>
    </location>
</feature>
<name>A0AAD4MRA6_9BILA</name>
<reference evidence="2" key="1">
    <citation type="submission" date="2022-01" db="EMBL/GenBank/DDBJ databases">
        <title>Genome Sequence Resource for Two Populations of Ditylenchus destructor, the Migratory Endoparasitic Phytonematode.</title>
        <authorList>
            <person name="Zhang H."/>
            <person name="Lin R."/>
            <person name="Xie B."/>
        </authorList>
    </citation>
    <scope>NUCLEOTIDE SEQUENCE</scope>
    <source>
        <strain evidence="2">BazhouSP</strain>
    </source>
</reference>
<keyword evidence="1" id="KW-1133">Transmembrane helix</keyword>
<dbReference type="AlphaFoldDB" id="A0AAD4MRA6"/>
<feature type="transmembrane region" description="Helical" evidence="1">
    <location>
        <begin position="49"/>
        <end position="69"/>
    </location>
</feature>
<comment type="caution">
    <text evidence="2">The sequence shown here is derived from an EMBL/GenBank/DDBJ whole genome shotgun (WGS) entry which is preliminary data.</text>
</comment>
<sequence>MNYDLDDRQYRCCCNSMHIQSVAHLVAIVGLHLSVFGMIFSAVMWRWDFAIIFCLNLLLSQHMTIIYGIKRQNPSLLRLFLILNGGCIALLTVFILISGLMLKMIVTSPEKWLPKNKDLDDATKTKTIQDARHNINSFIAFLSVYQILDVWFQYIIFRAYKYMKMAQLSLLICNQHIQKDGVPEI</sequence>
<accession>A0AAD4MRA6</accession>
<keyword evidence="3" id="KW-1185">Reference proteome</keyword>